<reference evidence="3" key="1">
    <citation type="journal article" date="2020" name="Stud. Mycol.">
        <title>101 Dothideomycetes genomes: a test case for predicting lifestyles and emergence of pathogens.</title>
        <authorList>
            <person name="Haridas S."/>
            <person name="Albert R."/>
            <person name="Binder M."/>
            <person name="Bloem J."/>
            <person name="Labutti K."/>
            <person name="Salamov A."/>
            <person name="Andreopoulos B."/>
            <person name="Baker S."/>
            <person name="Barry K."/>
            <person name="Bills G."/>
            <person name="Bluhm B."/>
            <person name="Cannon C."/>
            <person name="Castanera R."/>
            <person name="Culley D."/>
            <person name="Daum C."/>
            <person name="Ezra D."/>
            <person name="Gonzalez J."/>
            <person name="Henrissat B."/>
            <person name="Kuo A."/>
            <person name="Liang C."/>
            <person name="Lipzen A."/>
            <person name="Lutzoni F."/>
            <person name="Magnuson J."/>
            <person name="Mondo S."/>
            <person name="Nolan M."/>
            <person name="Ohm R."/>
            <person name="Pangilinan J."/>
            <person name="Park H.-J."/>
            <person name="Ramirez L."/>
            <person name="Alfaro M."/>
            <person name="Sun H."/>
            <person name="Tritt A."/>
            <person name="Yoshinaga Y."/>
            <person name="Zwiers L.-H."/>
            <person name="Turgeon B."/>
            <person name="Goodwin S."/>
            <person name="Spatafora J."/>
            <person name="Crous P."/>
            <person name="Grigoriev I."/>
        </authorList>
    </citation>
    <scope>NUCLEOTIDE SEQUENCE</scope>
    <source>
        <strain evidence="3">CBS 125425</strain>
    </source>
</reference>
<evidence type="ECO:0000256" key="1">
    <source>
        <dbReference type="SAM" id="MobiDB-lite"/>
    </source>
</evidence>
<evidence type="ECO:0000313" key="3">
    <source>
        <dbReference type="EMBL" id="KAF2732322.1"/>
    </source>
</evidence>
<gene>
    <name evidence="3" type="ORF">EJ04DRAFT_554158</name>
</gene>
<feature type="compositionally biased region" description="Low complexity" evidence="1">
    <location>
        <begin position="213"/>
        <end position="232"/>
    </location>
</feature>
<feature type="compositionally biased region" description="Acidic residues" evidence="1">
    <location>
        <begin position="153"/>
        <end position="171"/>
    </location>
</feature>
<comment type="caution">
    <text evidence="3">The sequence shown here is derived from an EMBL/GenBank/DDBJ whole genome shotgun (WGS) entry which is preliminary data.</text>
</comment>
<feature type="compositionally biased region" description="Basic and acidic residues" evidence="1">
    <location>
        <begin position="261"/>
        <end position="276"/>
    </location>
</feature>
<keyword evidence="4" id="KW-1185">Reference proteome</keyword>
<protein>
    <recommendedName>
        <fullName evidence="2">Transcription elongation factor Eaf N-terminal domain-containing protein</fullName>
    </recommendedName>
</protein>
<sequence>MASPMVEGRSPRVLDPYKKAHFSLHLSDRIVKGNSSTPSYSSLKFNHKPEQTTSTRNTTLTSSSSGRYTLTLDDKDGNKNADMYTFTGTRAAGTKSYVLIFDPAAQKATLEPLSSTYTFNLATKNHADVSSSHPKLIPKKVKNDSQDTAGTDDLFDEGGGDDLDDDPDPDNPYDFRHFLRKDGEKRGDESEYNPSSPDYRTGTGSTMNTPLMAARKPAAAPTSKPKPTQPAAKTRKRKSPEPDVLMTRKSTTKKPAPPTVRLERKASTRPPPDPKPKPKSTKPAAPPPSSKIKSAETVHSSDDSDLDAPASPDLPSPPHHRRAPSPDPDSDSDSARNVIEIEVPDARPRPKHSALASLGLGQSIGLGSLSHLRSPSAGPISLASAANSVEGSPNPGFGARGARGARARDDDGGEFEIGGLGGDEYADGEEDDEVEDRDVEVLDLGPAAHGGGGAGARKMSLAGLPVEEDEDDLLYKEMMEGLAENSSEESEEE</sequence>
<dbReference type="EMBL" id="ML996179">
    <property type="protein sequence ID" value="KAF2732322.1"/>
    <property type="molecule type" value="Genomic_DNA"/>
</dbReference>
<name>A0A9P4QWA0_9PLEO</name>
<feature type="compositionally biased region" description="Basic and acidic residues" evidence="1">
    <location>
        <begin position="293"/>
        <end position="302"/>
    </location>
</feature>
<feature type="compositionally biased region" description="Basic and acidic residues" evidence="1">
    <location>
        <begin position="173"/>
        <end position="189"/>
    </location>
</feature>
<organism evidence="3 4">
    <name type="scientific">Polyplosphaeria fusca</name>
    <dbReference type="NCBI Taxonomy" id="682080"/>
    <lineage>
        <taxon>Eukaryota</taxon>
        <taxon>Fungi</taxon>
        <taxon>Dikarya</taxon>
        <taxon>Ascomycota</taxon>
        <taxon>Pezizomycotina</taxon>
        <taxon>Dothideomycetes</taxon>
        <taxon>Pleosporomycetidae</taxon>
        <taxon>Pleosporales</taxon>
        <taxon>Tetraplosphaeriaceae</taxon>
        <taxon>Polyplosphaeria</taxon>
    </lineage>
</organism>
<feature type="region of interest" description="Disordered" evidence="1">
    <location>
        <begin position="35"/>
        <end position="66"/>
    </location>
</feature>
<dbReference type="AlphaFoldDB" id="A0A9P4QWA0"/>
<dbReference type="OrthoDB" id="125903at2759"/>
<dbReference type="Pfam" id="PF09816">
    <property type="entry name" value="EAF"/>
    <property type="match status" value="1"/>
</dbReference>
<feature type="compositionally biased region" description="Polar residues" evidence="1">
    <location>
        <begin position="192"/>
        <end position="209"/>
    </location>
</feature>
<feature type="compositionally biased region" description="Low complexity" evidence="1">
    <location>
        <begin position="52"/>
        <end position="65"/>
    </location>
</feature>
<feature type="compositionally biased region" description="Low complexity" evidence="1">
    <location>
        <begin position="353"/>
        <end position="370"/>
    </location>
</feature>
<feature type="compositionally biased region" description="Polar residues" evidence="1">
    <location>
        <begin position="35"/>
        <end position="44"/>
    </location>
</feature>
<proteinExistence type="predicted"/>
<feature type="region of interest" description="Disordered" evidence="1">
    <location>
        <begin position="127"/>
        <end position="436"/>
    </location>
</feature>
<evidence type="ECO:0000259" key="2">
    <source>
        <dbReference type="Pfam" id="PF09816"/>
    </source>
</evidence>
<accession>A0A9P4QWA0</accession>
<dbReference type="Proteomes" id="UP000799444">
    <property type="component" value="Unassembled WGS sequence"/>
</dbReference>
<feature type="compositionally biased region" description="Acidic residues" evidence="1">
    <location>
        <begin position="424"/>
        <end position="436"/>
    </location>
</feature>
<dbReference type="InterPro" id="IPR019194">
    <property type="entry name" value="Tscrpt_elong_fac_Eaf_N"/>
</dbReference>
<evidence type="ECO:0000313" key="4">
    <source>
        <dbReference type="Proteomes" id="UP000799444"/>
    </source>
</evidence>
<feature type="domain" description="Transcription elongation factor Eaf N-terminal" evidence="2">
    <location>
        <begin position="23"/>
        <end position="123"/>
    </location>
</feature>